<dbReference type="CDD" id="cd06580">
    <property type="entry name" value="TM_PBP1_transp_TpRbsC_like"/>
    <property type="match status" value="1"/>
</dbReference>
<reference evidence="8" key="1">
    <citation type="submission" date="2016-10" db="EMBL/GenBank/DDBJ databases">
        <authorList>
            <person name="Varghese N."/>
            <person name="Submissions S."/>
        </authorList>
    </citation>
    <scope>NUCLEOTIDE SEQUENCE [LARGE SCALE GENOMIC DNA]</scope>
    <source>
        <strain evidence="8">IBRC-M 10760</strain>
    </source>
</reference>
<dbReference type="Pfam" id="PF02653">
    <property type="entry name" value="BPD_transp_2"/>
    <property type="match status" value="1"/>
</dbReference>
<keyword evidence="4 6" id="KW-1133">Transmembrane helix</keyword>
<feature type="transmembrane region" description="Helical" evidence="6">
    <location>
        <begin position="6"/>
        <end position="24"/>
    </location>
</feature>
<feature type="transmembrane region" description="Helical" evidence="6">
    <location>
        <begin position="92"/>
        <end position="110"/>
    </location>
</feature>
<evidence type="ECO:0000256" key="4">
    <source>
        <dbReference type="ARBA" id="ARBA00022989"/>
    </source>
</evidence>
<organism evidence="7 8">
    <name type="scientific">Halorientalis regularis</name>
    <dbReference type="NCBI Taxonomy" id="660518"/>
    <lineage>
        <taxon>Archaea</taxon>
        <taxon>Methanobacteriati</taxon>
        <taxon>Methanobacteriota</taxon>
        <taxon>Stenosarchaea group</taxon>
        <taxon>Halobacteria</taxon>
        <taxon>Halobacteriales</taxon>
        <taxon>Haloarculaceae</taxon>
        <taxon>Halorientalis</taxon>
    </lineage>
</organism>
<evidence type="ECO:0000256" key="6">
    <source>
        <dbReference type="SAM" id="Phobius"/>
    </source>
</evidence>
<keyword evidence="8" id="KW-1185">Reference proteome</keyword>
<keyword evidence="2" id="KW-1003">Cell membrane</keyword>
<proteinExistence type="predicted"/>
<feature type="transmembrane region" description="Helical" evidence="6">
    <location>
        <begin position="220"/>
        <end position="239"/>
    </location>
</feature>
<name>A0A1G7KDZ7_9EURY</name>
<dbReference type="RefSeq" id="WP_092690712.1">
    <property type="nucleotide sequence ID" value="NZ_FNBK01000005.1"/>
</dbReference>
<protein>
    <submittedName>
        <fullName evidence="7">Nucleoside ABC transporter membrane protein</fullName>
    </submittedName>
</protein>
<evidence type="ECO:0000256" key="2">
    <source>
        <dbReference type="ARBA" id="ARBA00022475"/>
    </source>
</evidence>
<feature type="transmembrane region" description="Helical" evidence="6">
    <location>
        <begin position="246"/>
        <end position="263"/>
    </location>
</feature>
<keyword evidence="5 6" id="KW-0472">Membrane</keyword>
<gene>
    <name evidence="7" type="ORF">SAMN05216218_105264</name>
</gene>
<dbReference type="InterPro" id="IPR001851">
    <property type="entry name" value="ABC_transp_permease"/>
</dbReference>
<dbReference type="PANTHER" id="PTHR43370:SF2">
    <property type="entry name" value="ABC TRANSPORTER PERMEASE PROTEIN"/>
    <property type="match status" value="1"/>
</dbReference>
<dbReference type="PANTHER" id="PTHR43370">
    <property type="entry name" value="SUGAR ABC TRANSPORTER INTEGRAL MEMBRANE PROTEIN-RELATED"/>
    <property type="match status" value="1"/>
</dbReference>
<feature type="transmembrane region" description="Helical" evidence="6">
    <location>
        <begin position="283"/>
        <end position="311"/>
    </location>
</feature>
<evidence type="ECO:0000313" key="8">
    <source>
        <dbReference type="Proteomes" id="UP000199076"/>
    </source>
</evidence>
<dbReference type="STRING" id="660518.SAMN05216218_105264"/>
<evidence type="ECO:0000256" key="1">
    <source>
        <dbReference type="ARBA" id="ARBA00004651"/>
    </source>
</evidence>
<feature type="transmembrane region" description="Helical" evidence="6">
    <location>
        <begin position="195"/>
        <end position="214"/>
    </location>
</feature>
<feature type="transmembrane region" description="Helical" evidence="6">
    <location>
        <begin position="36"/>
        <end position="57"/>
    </location>
</feature>
<evidence type="ECO:0000256" key="5">
    <source>
        <dbReference type="ARBA" id="ARBA00023136"/>
    </source>
</evidence>
<keyword evidence="3 6" id="KW-0812">Transmembrane</keyword>
<dbReference type="EMBL" id="FNBK01000005">
    <property type="protein sequence ID" value="SDF35250.1"/>
    <property type="molecule type" value="Genomic_DNA"/>
</dbReference>
<dbReference type="Proteomes" id="UP000199076">
    <property type="component" value="Unassembled WGS sequence"/>
</dbReference>
<dbReference type="OrthoDB" id="372203at2157"/>
<comment type="subcellular location">
    <subcellularLocation>
        <location evidence="1">Cell membrane</location>
        <topology evidence="1">Multi-pass membrane protein</topology>
    </subcellularLocation>
</comment>
<dbReference type="GO" id="GO:0022857">
    <property type="term" value="F:transmembrane transporter activity"/>
    <property type="evidence" value="ECO:0007669"/>
    <property type="project" value="InterPro"/>
</dbReference>
<feature type="transmembrane region" description="Helical" evidence="6">
    <location>
        <begin position="147"/>
        <end position="164"/>
    </location>
</feature>
<evidence type="ECO:0000256" key="3">
    <source>
        <dbReference type="ARBA" id="ARBA00022692"/>
    </source>
</evidence>
<dbReference type="AlphaFoldDB" id="A0A1G7KDZ7"/>
<dbReference type="GO" id="GO:0005886">
    <property type="term" value="C:plasma membrane"/>
    <property type="evidence" value="ECO:0007669"/>
    <property type="project" value="UniProtKB-SubCell"/>
</dbReference>
<accession>A0A1G7KDZ7</accession>
<sequence>MTDASFLIGLADATVSASTVLILAGLGELISERAGILNLGVEGMILVGALSGVVATVMTGSYWIGFAVGSICGLLTATIHAFLCISLKADQAISGIMLTLLGTGVTTYFGQQWASAQFTGFPDRTLPVIGGLLVEIPLLGPTVFEGPATDFIALGLVVAVWWLLTRTNLGLEMISVGEDPETADTMGIDVFRMRYLAVLIGGLLAGAAGAHLSLAFNGIWTNNIAAGQGWIAVALVIFARWRPGRLLVGAYLFALFNSLRLRSQSLDLALGPESPLAGLLNPVIEFLLNPAIMSMYPYIVTLVVLVATIVLRRDDDSAQPAALVQAYSREAD</sequence>
<feature type="transmembrane region" description="Helical" evidence="6">
    <location>
        <begin position="63"/>
        <end position="85"/>
    </location>
</feature>
<evidence type="ECO:0000313" key="7">
    <source>
        <dbReference type="EMBL" id="SDF35250.1"/>
    </source>
</evidence>